<keyword evidence="2" id="KW-1185">Reference proteome</keyword>
<dbReference type="Pfam" id="PF06754">
    <property type="entry name" value="PhnG"/>
    <property type="match status" value="1"/>
</dbReference>
<dbReference type="InterPro" id="IPR009609">
    <property type="entry name" value="Phosphonate_metab_PhnG"/>
</dbReference>
<sequence>MRGKRRDKKVKRYERTRILVEGDARIGRAMADDALAQMGEEAVSVVEGPRECLVMVQVRETARGSRFYLGEALATTCRVRAAGFAGMGLVLGSQPDRARDLAVIDAAFGGACGEAWQKRWDAHLAQEAARLAAAKAAEAARVRATRVDFSTMKVES</sequence>
<dbReference type="NCBIfam" id="TIGR03293">
    <property type="entry name" value="PhnG_redo"/>
    <property type="match status" value="1"/>
</dbReference>
<proteinExistence type="predicted"/>
<dbReference type="GO" id="GO:0019634">
    <property type="term" value="P:organic phosphonate metabolic process"/>
    <property type="evidence" value="ECO:0007669"/>
    <property type="project" value="InterPro"/>
</dbReference>
<evidence type="ECO:0000313" key="1">
    <source>
        <dbReference type="EMBL" id="RNL38327.1"/>
    </source>
</evidence>
<comment type="caution">
    <text evidence="1">The sequence shown here is derived from an EMBL/GenBank/DDBJ whole genome shotgun (WGS) entry which is preliminary data.</text>
</comment>
<accession>A0A3N0ATW1</accession>
<dbReference type="GO" id="GO:0015716">
    <property type="term" value="P:organic phosphonate transport"/>
    <property type="evidence" value="ECO:0007669"/>
    <property type="project" value="InterPro"/>
</dbReference>
<name>A0A3N0ATW1_9ACTN</name>
<reference evidence="1 2" key="1">
    <citation type="journal article" date="2019" name="Microbiol. Resour. Announc.">
        <title>Draft Genome Sequences of Type Strains of Gordonibacter faecihominis, Paraeggerthella hongkongensis, Parvibacter caecicola,Slackia equolifaciens, Slackia faecicanis, and Slackia isoflavoniconvertens.</title>
        <authorList>
            <person name="Danylec N."/>
            <person name="Stoll D.A."/>
            <person name="Dotsch A."/>
            <person name="Huch M."/>
        </authorList>
    </citation>
    <scope>NUCLEOTIDE SEQUENCE [LARGE SCALE GENOMIC DNA]</scope>
    <source>
        <strain evidence="1 2">DSM 18785</strain>
    </source>
</reference>
<dbReference type="EMBL" id="QICA01000007">
    <property type="protein sequence ID" value="RNL38327.1"/>
    <property type="molecule type" value="Genomic_DNA"/>
</dbReference>
<dbReference type="GO" id="GO:0016829">
    <property type="term" value="F:lyase activity"/>
    <property type="evidence" value="ECO:0007669"/>
    <property type="project" value="UniProtKB-KW"/>
</dbReference>
<evidence type="ECO:0000313" key="2">
    <source>
        <dbReference type="Proteomes" id="UP000278327"/>
    </source>
</evidence>
<keyword evidence="1" id="KW-0456">Lyase</keyword>
<protein>
    <submittedName>
        <fullName evidence="1">Phosphonate C-P lyase system protein PhnG</fullName>
    </submittedName>
</protein>
<gene>
    <name evidence="1" type="primary">phnG</name>
    <name evidence="1" type="ORF">DMP10_05265</name>
</gene>
<dbReference type="Proteomes" id="UP000278327">
    <property type="component" value="Unassembled WGS sequence"/>
</dbReference>
<dbReference type="AlphaFoldDB" id="A0A3N0ATW1"/>
<organism evidence="1 2">
    <name type="scientific">Adlercreutzia equolifaciens subsp. celatus DSM 18785</name>
    <dbReference type="NCBI Taxonomy" id="1121021"/>
    <lineage>
        <taxon>Bacteria</taxon>
        <taxon>Bacillati</taxon>
        <taxon>Actinomycetota</taxon>
        <taxon>Coriobacteriia</taxon>
        <taxon>Eggerthellales</taxon>
        <taxon>Eggerthellaceae</taxon>
        <taxon>Adlercreutzia</taxon>
    </lineage>
</organism>